<feature type="transmembrane region" description="Helical" evidence="1">
    <location>
        <begin position="6"/>
        <end position="26"/>
    </location>
</feature>
<gene>
    <name evidence="2" type="ORF">SAMN05192542_103587</name>
</gene>
<name>A0A1H7K4N7_9BURK</name>
<reference evidence="3" key="1">
    <citation type="submission" date="2016-10" db="EMBL/GenBank/DDBJ databases">
        <authorList>
            <person name="Varghese N."/>
            <person name="Submissions S."/>
        </authorList>
    </citation>
    <scope>NUCLEOTIDE SEQUENCE [LARGE SCALE GENOMIC DNA]</scope>
    <source>
        <strain evidence="3">LMG 26416</strain>
    </source>
</reference>
<accession>A0A1H7K4N7</accession>
<dbReference type="Proteomes" id="UP000199120">
    <property type="component" value="Unassembled WGS sequence"/>
</dbReference>
<evidence type="ECO:0000313" key="3">
    <source>
        <dbReference type="Proteomes" id="UP000199120"/>
    </source>
</evidence>
<protein>
    <submittedName>
        <fullName evidence="2">Uncharacterized protein</fullName>
    </submittedName>
</protein>
<dbReference type="EMBL" id="FOAJ01000003">
    <property type="protein sequence ID" value="SEK81722.1"/>
    <property type="molecule type" value="Genomic_DNA"/>
</dbReference>
<evidence type="ECO:0000313" key="2">
    <source>
        <dbReference type="EMBL" id="SEK81722.1"/>
    </source>
</evidence>
<evidence type="ECO:0000256" key="1">
    <source>
        <dbReference type="SAM" id="Phobius"/>
    </source>
</evidence>
<keyword evidence="1" id="KW-0812">Transmembrane</keyword>
<dbReference type="RefSeq" id="WP_090544890.1">
    <property type="nucleotide sequence ID" value="NZ_FNSR01000001.1"/>
</dbReference>
<feature type="transmembrane region" description="Helical" evidence="1">
    <location>
        <begin position="77"/>
        <end position="94"/>
    </location>
</feature>
<keyword evidence="1" id="KW-0472">Membrane</keyword>
<keyword evidence="3" id="KW-1185">Reference proteome</keyword>
<organism evidence="2 3">
    <name type="scientific">Paraburkholderia caballeronis</name>
    <dbReference type="NCBI Taxonomy" id="416943"/>
    <lineage>
        <taxon>Bacteria</taxon>
        <taxon>Pseudomonadati</taxon>
        <taxon>Pseudomonadota</taxon>
        <taxon>Betaproteobacteria</taxon>
        <taxon>Burkholderiales</taxon>
        <taxon>Burkholderiaceae</taxon>
        <taxon>Paraburkholderia</taxon>
    </lineage>
</organism>
<feature type="transmembrane region" description="Helical" evidence="1">
    <location>
        <begin position="38"/>
        <end position="57"/>
    </location>
</feature>
<dbReference type="OrthoDB" id="9107680at2"/>
<dbReference type="AlphaFoldDB" id="A0A1H7K4N7"/>
<keyword evidence="1" id="KW-1133">Transmembrane helix</keyword>
<proteinExistence type="predicted"/>
<sequence>MELTDWIIVLAIALILVAFFCTRHTASRSLTDRARHARGTRLLVQATIALWAALMTVERSLTSPGGVPFGLNLRPHVALAAAALFACAGCLWSIRGRQLLKQRRMFGTW</sequence>